<evidence type="ECO:0000313" key="5">
    <source>
        <dbReference type="EMBL" id="PAV90391.1"/>
    </source>
</evidence>
<evidence type="ECO:0000256" key="3">
    <source>
        <dbReference type="SAM" id="SignalP"/>
    </source>
</evidence>
<accession>A0A2A2LVX8</accession>
<dbReference type="SMART" id="SM00512">
    <property type="entry name" value="Skp1"/>
    <property type="match status" value="1"/>
</dbReference>
<protein>
    <recommendedName>
        <fullName evidence="4">SKP1 component POZ domain-containing protein</fullName>
    </recommendedName>
</protein>
<dbReference type="InterPro" id="IPR011333">
    <property type="entry name" value="SKP1/BTB/POZ_sf"/>
</dbReference>
<feature type="chain" id="PRO_5012629749" description="SKP1 component POZ domain-containing protein" evidence="3">
    <location>
        <begin position="21"/>
        <end position="203"/>
    </location>
</feature>
<organism evidence="5 6">
    <name type="scientific">Diploscapter pachys</name>
    <dbReference type="NCBI Taxonomy" id="2018661"/>
    <lineage>
        <taxon>Eukaryota</taxon>
        <taxon>Metazoa</taxon>
        <taxon>Ecdysozoa</taxon>
        <taxon>Nematoda</taxon>
        <taxon>Chromadorea</taxon>
        <taxon>Rhabditida</taxon>
        <taxon>Rhabditina</taxon>
        <taxon>Rhabditomorpha</taxon>
        <taxon>Rhabditoidea</taxon>
        <taxon>Rhabditidae</taxon>
        <taxon>Diploscapter</taxon>
    </lineage>
</organism>
<name>A0A2A2LVX8_9BILA</name>
<evidence type="ECO:0000313" key="6">
    <source>
        <dbReference type="Proteomes" id="UP000218231"/>
    </source>
</evidence>
<comment type="caution">
    <text evidence="5">The sequence shown here is derived from an EMBL/GenBank/DDBJ whole genome shotgun (WGS) entry which is preliminary data.</text>
</comment>
<evidence type="ECO:0000256" key="1">
    <source>
        <dbReference type="ARBA" id="ARBA00009993"/>
    </source>
</evidence>
<dbReference type="OrthoDB" id="5796328at2759"/>
<feature type="region of interest" description="Disordered" evidence="2">
    <location>
        <begin position="18"/>
        <end position="47"/>
    </location>
</feature>
<evidence type="ECO:0000256" key="2">
    <source>
        <dbReference type="SAM" id="MobiDB-lite"/>
    </source>
</evidence>
<evidence type="ECO:0000259" key="4">
    <source>
        <dbReference type="Pfam" id="PF03931"/>
    </source>
</evidence>
<feature type="domain" description="SKP1 component POZ" evidence="4">
    <location>
        <begin position="58"/>
        <end position="114"/>
    </location>
</feature>
<gene>
    <name evidence="5" type="ORF">WR25_06543</name>
</gene>
<feature type="compositionally biased region" description="Polar residues" evidence="2">
    <location>
        <begin position="28"/>
        <end position="38"/>
    </location>
</feature>
<dbReference type="GO" id="GO:0006511">
    <property type="term" value="P:ubiquitin-dependent protein catabolic process"/>
    <property type="evidence" value="ECO:0007669"/>
    <property type="project" value="InterPro"/>
</dbReference>
<dbReference type="EMBL" id="LIAE01006377">
    <property type="protein sequence ID" value="PAV90391.1"/>
    <property type="molecule type" value="Genomic_DNA"/>
</dbReference>
<keyword evidence="3" id="KW-0732">Signal</keyword>
<sequence>MMAYLLAWWNGTGTAASASAEPVRRPAPSNNQQIQTPTAERKASEVATAKSAKGQIRVLKSMDGREIYMEEEDIRHLAVLEAMTKDLSRPTNSPIPLPIRTSKKVMDAIVLWCRTLDKKSIVFERIFPNPLPDELLDLIDTCLFLELAELGEQASRQMAALLQGRRVSEMKALLKRGGGQSLESEIIKDIQKTRDFIVTHAHS</sequence>
<dbReference type="SUPFAM" id="SSF54695">
    <property type="entry name" value="POZ domain"/>
    <property type="match status" value="1"/>
</dbReference>
<proteinExistence type="inferred from homology"/>
<dbReference type="InterPro" id="IPR001232">
    <property type="entry name" value="SKP1-like"/>
</dbReference>
<reference evidence="5 6" key="1">
    <citation type="journal article" date="2017" name="Curr. Biol.">
        <title>Genome architecture and evolution of a unichromosomal asexual nematode.</title>
        <authorList>
            <person name="Fradin H."/>
            <person name="Zegar C."/>
            <person name="Gutwein M."/>
            <person name="Lucas J."/>
            <person name="Kovtun M."/>
            <person name="Corcoran D."/>
            <person name="Baugh L.R."/>
            <person name="Kiontke K."/>
            <person name="Gunsalus K."/>
            <person name="Fitch D.H."/>
            <person name="Piano F."/>
        </authorList>
    </citation>
    <scope>NUCLEOTIDE SEQUENCE [LARGE SCALE GENOMIC DNA]</scope>
    <source>
        <strain evidence="5">PF1309</strain>
    </source>
</reference>
<feature type="signal peptide" evidence="3">
    <location>
        <begin position="1"/>
        <end position="20"/>
    </location>
</feature>
<comment type="similarity">
    <text evidence="1">Belongs to the SKP1 family.</text>
</comment>
<dbReference type="Proteomes" id="UP000218231">
    <property type="component" value="Unassembled WGS sequence"/>
</dbReference>
<dbReference type="Pfam" id="PF03931">
    <property type="entry name" value="Skp1_POZ"/>
    <property type="match status" value="1"/>
</dbReference>
<dbReference type="AlphaFoldDB" id="A0A2A2LVX8"/>
<dbReference type="Gene3D" id="3.30.710.10">
    <property type="entry name" value="Potassium Channel Kv1.1, Chain A"/>
    <property type="match status" value="1"/>
</dbReference>
<dbReference type="InterPro" id="IPR016073">
    <property type="entry name" value="Skp1_comp_POZ"/>
</dbReference>
<keyword evidence="6" id="KW-1185">Reference proteome</keyword>